<dbReference type="PROSITE" id="PS50011">
    <property type="entry name" value="PROTEIN_KINASE_DOM"/>
    <property type="match status" value="1"/>
</dbReference>
<comment type="caution">
    <text evidence="8">The sequence shown here is derived from an EMBL/GenBank/DDBJ whole genome shotgun (WGS) entry which is preliminary data.</text>
</comment>
<protein>
    <recommendedName>
        <fullName evidence="5">NEK6-subfamily protein kinase</fullName>
        <ecNumber evidence="5">2.7.11.34</ecNumber>
    </recommendedName>
</protein>
<dbReference type="Proteomes" id="UP001648503">
    <property type="component" value="Unassembled WGS sequence"/>
</dbReference>
<dbReference type="InterPro" id="IPR000719">
    <property type="entry name" value="Prot_kinase_dom"/>
</dbReference>
<dbReference type="InterPro" id="IPR017441">
    <property type="entry name" value="Protein_kinase_ATP_BS"/>
</dbReference>
<dbReference type="PANTHER" id="PTHR43289:SF6">
    <property type="entry name" value="SERINE_THREONINE-PROTEIN KINASE NEKL-3"/>
    <property type="match status" value="1"/>
</dbReference>
<sequence length="267" mass="30230">MADIAPINPEVLVSEPSPIEKYTVEKKIGQGQFSCVYRAKNIDSGRIVALKRVPIFEMMDSKARNDCIKEIDLLRSLDHINVVCCLESFIDSKDLVIVLELADAGDLGKMIKHFKIQGRRISEKTIWKYFSQICDALAHLHKRRFVSQSTIEAHSLVGTPYYMSPERIQEVGYSFQSDIWSLGCLLYEMAALHSPFYGDKMTLAGLCRKIEACDYPPLPSDIYSEEFRGLVASMVQTDMSKRPTAEQVFETSKSMYKSMQCKDKAAA</sequence>
<accession>A0ABQ8FEY3</accession>
<evidence type="ECO:0000256" key="1">
    <source>
        <dbReference type="ARBA" id="ARBA00022679"/>
    </source>
</evidence>
<keyword evidence="2 6" id="KW-0547">Nucleotide-binding</keyword>
<dbReference type="EMBL" id="JAFCIX010000298">
    <property type="protein sequence ID" value="KAH6595520.1"/>
    <property type="molecule type" value="Genomic_DNA"/>
</dbReference>
<dbReference type="PROSITE" id="PS00107">
    <property type="entry name" value="PROTEIN_KINASE_ATP"/>
    <property type="match status" value="1"/>
</dbReference>
<dbReference type="Pfam" id="PF00069">
    <property type="entry name" value="Pkinase"/>
    <property type="match status" value="2"/>
</dbReference>
<dbReference type="PIRSF" id="PIRSF000654">
    <property type="entry name" value="Integrin-linked_kinase"/>
    <property type="match status" value="1"/>
</dbReference>
<evidence type="ECO:0000256" key="4">
    <source>
        <dbReference type="ARBA" id="ARBA00022840"/>
    </source>
</evidence>
<keyword evidence="1" id="KW-0808">Transferase</keyword>
<dbReference type="PANTHER" id="PTHR43289">
    <property type="entry name" value="MITOGEN-ACTIVATED PROTEIN KINASE KINASE KINASE 20-RELATED"/>
    <property type="match status" value="1"/>
</dbReference>
<dbReference type="EC" id="2.7.11.34" evidence="5"/>
<name>A0ABQ8FEY3_9FUNG</name>
<dbReference type="Gene3D" id="3.30.200.20">
    <property type="entry name" value="Phosphorylase Kinase, domain 1"/>
    <property type="match status" value="1"/>
</dbReference>
<feature type="binding site" evidence="6">
    <location>
        <position position="51"/>
    </location>
    <ligand>
        <name>ATP</name>
        <dbReference type="ChEBI" id="CHEBI:30616"/>
    </ligand>
</feature>
<evidence type="ECO:0000256" key="2">
    <source>
        <dbReference type="ARBA" id="ARBA00022741"/>
    </source>
</evidence>
<evidence type="ECO:0000313" key="9">
    <source>
        <dbReference type="Proteomes" id="UP001648503"/>
    </source>
</evidence>
<evidence type="ECO:0000259" key="7">
    <source>
        <dbReference type="PROSITE" id="PS50011"/>
    </source>
</evidence>
<organism evidence="8 9">
    <name type="scientific">Batrachochytrium salamandrivorans</name>
    <dbReference type="NCBI Taxonomy" id="1357716"/>
    <lineage>
        <taxon>Eukaryota</taxon>
        <taxon>Fungi</taxon>
        <taxon>Fungi incertae sedis</taxon>
        <taxon>Chytridiomycota</taxon>
        <taxon>Chytridiomycota incertae sedis</taxon>
        <taxon>Chytridiomycetes</taxon>
        <taxon>Rhizophydiales</taxon>
        <taxon>Rhizophydiales incertae sedis</taxon>
        <taxon>Batrachochytrium</taxon>
    </lineage>
</organism>
<dbReference type="SUPFAM" id="SSF56112">
    <property type="entry name" value="Protein kinase-like (PK-like)"/>
    <property type="match status" value="1"/>
</dbReference>
<keyword evidence="3" id="KW-0418">Kinase</keyword>
<evidence type="ECO:0000256" key="3">
    <source>
        <dbReference type="ARBA" id="ARBA00022777"/>
    </source>
</evidence>
<proteinExistence type="predicted"/>
<feature type="domain" description="Protein kinase" evidence="7">
    <location>
        <begin position="22"/>
        <end position="256"/>
    </location>
</feature>
<keyword evidence="9" id="KW-1185">Reference proteome</keyword>
<evidence type="ECO:0000256" key="6">
    <source>
        <dbReference type="PROSITE-ProRule" id="PRU10141"/>
    </source>
</evidence>
<keyword evidence="4 6" id="KW-0067">ATP-binding</keyword>
<reference evidence="8 9" key="1">
    <citation type="submission" date="2021-02" db="EMBL/GenBank/DDBJ databases">
        <title>Variation within the Batrachochytrium salamandrivorans European outbreak.</title>
        <authorList>
            <person name="Kelly M."/>
            <person name="Pasmans F."/>
            <person name="Shea T.P."/>
            <person name="Munoz J.F."/>
            <person name="Carranza S."/>
            <person name="Cuomo C.A."/>
            <person name="Martel A."/>
        </authorList>
    </citation>
    <scope>NUCLEOTIDE SEQUENCE [LARGE SCALE GENOMIC DNA]</scope>
    <source>
        <strain evidence="8 9">AMFP18/2</strain>
    </source>
</reference>
<dbReference type="InterPro" id="IPR011009">
    <property type="entry name" value="Kinase-like_dom_sf"/>
</dbReference>
<evidence type="ECO:0000313" key="8">
    <source>
        <dbReference type="EMBL" id="KAH6595520.1"/>
    </source>
</evidence>
<gene>
    <name evidence="8" type="ORF">BASA50_005729</name>
</gene>
<dbReference type="Gene3D" id="1.10.510.10">
    <property type="entry name" value="Transferase(Phosphotransferase) domain 1"/>
    <property type="match status" value="2"/>
</dbReference>
<evidence type="ECO:0000256" key="5">
    <source>
        <dbReference type="ARBA" id="ARBA00039067"/>
    </source>
</evidence>